<dbReference type="EMBL" id="LCZI01001555">
    <property type="protein sequence ID" value="KKZ60328.1"/>
    <property type="molecule type" value="Genomic_DNA"/>
</dbReference>
<gene>
    <name evidence="1" type="ORF">EMCG_04942</name>
</gene>
<dbReference type="Proteomes" id="UP000034164">
    <property type="component" value="Unassembled WGS sequence"/>
</dbReference>
<dbReference type="AlphaFoldDB" id="A0A0G2HQP1"/>
<name>A0A0G2HQP1_9EURO</name>
<comment type="caution">
    <text evidence="1">The sequence shown here is derived from an EMBL/GenBank/DDBJ whole genome shotgun (WGS) entry which is preliminary data.</text>
</comment>
<proteinExistence type="predicted"/>
<organism evidence="1 2">
    <name type="scientific">[Emmonsia] crescens</name>
    <dbReference type="NCBI Taxonomy" id="73230"/>
    <lineage>
        <taxon>Eukaryota</taxon>
        <taxon>Fungi</taxon>
        <taxon>Dikarya</taxon>
        <taxon>Ascomycota</taxon>
        <taxon>Pezizomycotina</taxon>
        <taxon>Eurotiomycetes</taxon>
        <taxon>Eurotiomycetidae</taxon>
        <taxon>Onygenales</taxon>
        <taxon>Ajellomycetaceae</taxon>
        <taxon>Emergomyces</taxon>
    </lineage>
</organism>
<dbReference type="VEuPathDB" id="FungiDB:EMCG_04942"/>
<sequence length="136" mass="16027">MGFDELLPITNGNFLITEEEDKSDWSKDDFEAYSLWLRYSIEDDLLSYNPRKQDVADKLEALKKLPEKHERITDKEVDRLKTEIDNIQEFPEGEEPMVVELTIPQMDVQLRREREDRRYEGVLYGVSDDQQSGRAA</sequence>
<accession>A0A0G2HQP1</accession>
<evidence type="ECO:0000313" key="1">
    <source>
        <dbReference type="EMBL" id="KKZ60328.1"/>
    </source>
</evidence>
<evidence type="ECO:0000313" key="2">
    <source>
        <dbReference type="Proteomes" id="UP000034164"/>
    </source>
</evidence>
<reference evidence="2" key="1">
    <citation type="journal article" date="2015" name="PLoS Genet.">
        <title>The dynamic genome and transcriptome of the human fungal pathogen Blastomyces and close relative Emmonsia.</title>
        <authorList>
            <person name="Munoz J.F."/>
            <person name="Gauthier G.M."/>
            <person name="Desjardins C.A."/>
            <person name="Gallo J.E."/>
            <person name="Holder J."/>
            <person name="Sullivan T.D."/>
            <person name="Marty A.J."/>
            <person name="Carmen J.C."/>
            <person name="Chen Z."/>
            <person name="Ding L."/>
            <person name="Gujja S."/>
            <person name="Magrini V."/>
            <person name="Misas E."/>
            <person name="Mitreva M."/>
            <person name="Priest M."/>
            <person name="Saif S."/>
            <person name="Whiston E.A."/>
            <person name="Young S."/>
            <person name="Zeng Q."/>
            <person name="Goldman W.E."/>
            <person name="Mardis E.R."/>
            <person name="Taylor J.W."/>
            <person name="McEwen J.G."/>
            <person name="Clay O.K."/>
            <person name="Klein B.S."/>
            <person name="Cuomo C.A."/>
        </authorList>
    </citation>
    <scope>NUCLEOTIDE SEQUENCE [LARGE SCALE GENOMIC DNA]</scope>
    <source>
        <strain evidence="2">UAMH 3008</strain>
    </source>
</reference>
<protein>
    <submittedName>
        <fullName evidence="1">Uncharacterized protein</fullName>
    </submittedName>
</protein>